<dbReference type="Proteomes" id="UP000824200">
    <property type="component" value="Unassembled WGS sequence"/>
</dbReference>
<dbReference type="SFLD" id="SFLDG01082">
    <property type="entry name" value="B12-binding_domain_containing"/>
    <property type="match status" value="1"/>
</dbReference>
<dbReference type="SFLD" id="SFLDS00029">
    <property type="entry name" value="Radical_SAM"/>
    <property type="match status" value="1"/>
</dbReference>
<dbReference type="GO" id="GO:0051536">
    <property type="term" value="F:iron-sulfur cluster binding"/>
    <property type="evidence" value="ECO:0007669"/>
    <property type="project" value="InterPro"/>
</dbReference>
<dbReference type="InterPro" id="IPR006638">
    <property type="entry name" value="Elp3/MiaA/NifB-like_rSAM"/>
</dbReference>
<accession>A0A9D1E393</accession>
<reference evidence="2" key="2">
    <citation type="journal article" date="2021" name="PeerJ">
        <title>Extensive microbial diversity within the chicken gut microbiome revealed by metagenomics and culture.</title>
        <authorList>
            <person name="Gilroy R."/>
            <person name="Ravi A."/>
            <person name="Getino M."/>
            <person name="Pursley I."/>
            <person name="Horton D.L."/>
            <person name="Alikhan N.F."/>
            <person name="Baker D."/>
            <person name="Gharbi K."/>
            <person name="Hall N."/>
            <person name="Watson M."/>
            <person name="Adriaenssens E.M."/>
            <person name="Foster-Nyarko E."/>
            <person name="Jarju S."/>
            <person name="Secka A."/>
            <person name="Antonio M."/>
            <person name="Oren A."/>
            <person name="Chaudhuri R.R."/>
            <person name="La Ragione R."/>
            <person name="Hildebrand F."/>
            <person name="Pallen M.J."/>
        </authorList>
    </citation>
    <scope>NUCLEOTIDE SEQUENCE</scope>
    <source>
        <strain evidence="2">CHK121-14286</strain>
    </source>
</reference>
<organism evidence="2 3">
    <name type="scientific">Candidatus Fimimonas gallinarum</name>
    <dbReference type="NCBI Taxonomy" id="2840821"/>
    <lineage>
        <taxon>Bacteria</taxon>
        <taxon>Pseudomonadati</taxon>
        <taxon>Myxococcota</taxon>
        <taxon>Myxococcia</taxon>
        <taxon>Myxococcales</taxon>
        <taxon>Cystobacterineae</taxon>
        <taxon>Myxococcaceae</taxon>
        <taxon>Myxococcaceae incertae sedis</taxon>
        <taxon>Candidatus Fimimonas</taxon>
    </lineage>
</organism>
<dbReference type="AlphaFoldDB" id="A0A9D1E393"/>
<dbReference type="Gene3D" id="3.80.30.20">
    <property type="entry name" value="tm_1862 like domain"/>
    <property type="match status" value="1"/>
</dbReference>
<evidence type="ECO:0000313" key="2">
    <source>
        <dbReference type="EMBL" id="HIR65430.1"/>
    </source>
</evidence>
<protein>
    <submittedName>
        <fullName evidence="2">TIGR03960 family B12-binding radical SAM protein</fullName>
    </submittedName>
</protein>
<dbReference type="NCBIfam" id="TIGR03960">
    <property type="entry name" value="rSAM_fuse_unch"/>
    <property type="match status" value="1"/>
</dbReference>
<dbReference type="CDD" id="cd01335">
    <property type="entry name" value="Radical_SAM"/>
    <property type="match status" value="1"/>
</dbReference>
<dbReference type="InterPro" id="IPR045784">
    <property type="entry name" value="Radical_SAM_N2"/>
</dbReference>
<dbReference type="InterPro" id="IPR023862">
    <property type="entry name" value="CHP03960_rSAM"/>
</dbReference>
<dbReference type="Pfam" id="PF19864">
    <property type="entry name" value="Radical_SAM_N2"/>
    <property type="match status" value="1"/>
</dbReference>
<dbReference type="InterPro" id="IPR023404">
    <property type="entry name" value="rSAM_horseshoe"/>
</dbReference>
<evidence type="ECO:0000259" key="1">
    <source>
        <dbReference type="PROSITE" id="PS51918"/>
    </source>
</evidence>
<dbReference type="PANTHER" id="PTHR42731:SF1">
    <property type="entry name" value="RADICAL SAM DOMAIN PROTEIN"/>
    <property type="match status" value="1"/>
</dbReference>
<dbReference type="GO" id="GO:0003824">
    <property type="term" value="F:catalytic activity"/>
    <property type="evidence" value="ECO:0007669"/>
    <property type="project" value="InterPro"/>
</dbReference>
<sequence length="604" mass="69185">MTKLTDSVQKPYRYFGGEFNTPDMNKPCDVRFCMCVADSYEVGMSNLGVRILYYLFNSLDGVVCERCYTPFADYENYLKAQGKLLCSLETQTPLKNFNFVGFSMQYEMCYSNVFHMLTLAGIPVNSEERGDEFPFIVAGGPCTVNPEPMYKFFDFFFVGEGETPWPQILEDYRKFHGTKKEFLRLVDEKYSCIYVPSLHPAVYDGDKVISLPDREVWRNIEKDLNTTFTPHTQLVPNMEIVHDRAVAELFRGCANGCRFCQAGFIYRPVRERTVDNAFDLCKTLLESTGYDELSLNSLSTGDYSGLMPLLDRLLPYARQNHVQLNLPSLRLDSFKGQMAEGNRKSSLTFAPEAGTQRLRNVINKNITDDNIFSTLEQAFLQGYSSVKLYFMLGLPTETMEDVEGICDIAYRVKKLYKQVRNSAKDLRVSVSCSTFIPKPFTPFQWCGFASRSDIDQKQRYLFERLKKGGFSFAYNDYDGSLMEAVLARGGRSVADSLYRAYLNGARFDAWSEHFRFQYYAEAFDALGVDVNAIVSEKSLDELLPWDFVNVGVTKQYFKREYNRAMQAQTTPSCTKQCNGCGLKKYGFCTETEGNRRCDGKQNER</sequence>
<name>A0A9D1E393_9BACT</name>
<comment type="caution">
    <text evidence="2">The sequence shown here is derived from an EMBL/GenBank/DDBJ whole genome shotgun (WGS) entry which is preliminary data.</text>
</comment>
<gene>
    <name evidence="2" type="ORF">IAC95_00865</name>
</gene>
<dbReference type="Pfam" id="PF04055">
    <property type="entry name" value="Radical_SAM"/>
    <property type="match status" value="1"/>
</dbReference>
<evidence type="ECO:0000313" key="3">
    <source>
        <dbReference type="Proteomes" id="UP000824200"/>
    </source>
</evidence>
<reference evidence="2" key="1">
    <citation type="submission" date="2020-10" db="EMBL/GenBank/DDBJ databases">
        <authorList>
            <person name="Gilroy R."/>
        </authorList>
    </citation>
    <scope>NUCLEOTIDE SEQUENCE</scope>
    <source>
        <strain evidence="2">CHK121-14286</strain>
    </source>
</reference>
<dbReference type="SMART" id="SM00729">
    <property type="entry name" value="Elp3"/>
    <property type="match status" value="1"/>
</dbReference>
<dbReference type="PROSITE" id="PS51918">
    <property type="entry name" value="RADICAL_SAM"/>
    <property type="match status" value="1"/>
</dbReference>
<dbReference type="InterPro" id="IPR058240">
    <property type="entry name" value="rSAM_sf"/>
</dbReference>
<dbReference type="Gene3D" id="3.40.50.280">
    <property type="entry name" value="Cobalamin-binding domain"/>
    <property type="match status" value="1"/>
</dbReference>
<proteinExistence type="predicted"/>
<dbReference type="InterPro" id="IPR007197">
    <property type="entry name" value="rSAM"/>
</dbReference>
<dbReference type="EMBL" id="DVHL01000009">
    <property type="protein sequence ID" value="HIR65430.1"/>
    <property type="molecule type" value="Genomic_DNA"/>
</dbReference>
<dbReference type="SUPFAM" id="SSF102114">
    <property type="entry name" value="Radical SAM enzymes"/>
    <property type="match status" value="1"/>
</dbReference>
<dbReference type="PANTHER" id="PTHR42731">
    <property type="entry name" value="SLL1084 PROTEIN"/>
    <property type="match status" value="1"/>
</dbReference>
<feature type="domain" description="Radical SAM core" evidence="1">
    <location>
        <begin position="239"/>
        <end position="471"/>
    </location>
</feature>